<accession>X1B341</accession>
<dbReference type="EMBL" id="BART01010929">
    <property type="protein sequence ID" value="GAG78643.1"/>
    <property type="molecule type" value="Genomic_DNA"/>
</dbReference>
<dbReference type="Gene3D" id="3.40.50.300">
    <property type="entry name" value="P-loop containing nucleotide triphosphate hydrolases"/>
    <property type="match status" value="1"/>
</dbReference>
<dbReference type="PANTHER" id="PTHR47978">
    <property type="match status" value="1"/>
</dbReference>
<evidence type="ECO:0000313" key="2">
    <source>
        <dbReference type="EMBL" id="GAG78643.1"/>
    </source>
</evidence>
<dbReference type="GO" id="GO:0005525">
    <property type="term" value="F:GTP binding"/>
    <property type="evidence" value="ECO:0007669"/>
    <property type="project" value="InterPro"/>
</dbReference>
<dbReference type="GO" id="GO:0003924">
    <property type="term" value="F:GTPase activity"/>
    <property type="evidence" value="ECO:0007669"/>
    <property type="project" value="InterPro"/>
</dbReference>
<name>X1B341_9ZZZZ</name>
<dbReference type="AlphaFoldDB" id="X1B341"/>
<proteinExistence type="predicted"/>
<protein>
    <recommendedName>
        <fullName evidence="3">GTP-binding protein</fullName>
    </recommendedName>
</protein>
<evidence type="ECO:0008006" key="3">
    <source>
        <dbReference type="Google" id="ProtNLM"/>
    </source>
</evidence>
<feature type="non-terminal residue" evidence="2">
    <location>
        <position position="1"/>
    </location>
</feature>
<organism evidence="2">
    <name type="scientific">marine sediment metagenome</name>
    <dbReference type="NCBI Taxonomy" id="412755"/>
    <lineage>
        <taxon>unclassified sequences</taxon>
        <taxon>metagenomes</taxon>
        <taxon>ecological metagenomes</taxon>
    </lineage>
</organism>
<dbReference type="InterPro" id="IPR027417">
    <property type="entry name" value="P-loop_NTPase"/>
</dbReference>
<reference evidence="2" key="1">
    <citation type="journal article" date="2014" name="Front. Microbiol.">
        <title>High frequency of phylogenetically diverse reductive dehalogenase-homologous genes in deep subseafloor sedimentary metagenomes.</title>
        <authorList>
            <person name="Kawai M."/>
            <person name="Futagami T."/>
            <person name="Toyoda A."/>
            <person name="Takaki Y."/>
            <person name="Nishi S."/>
            <person name="Hori S."/>
            <person name="Arai W."/>
            <person name="Tsubouchi T."/>
            <person name="Morono Y."/>
            <person name="Uchiyama I."/>
            <person name="Ito T."/>
            <person name="Fujiyama A."/>
            <person name="Inagaki F."/>
            <person name="Takami H."/>
        </authorList>
    </citation>
    <scope>NUCLEOTIDE SEQUENCE</scope>
    <source>
        <strain evidence="2">Expedition CK06-06</strain>
    </source>
</reference>
<evidence type="ECO:0000256" key="1">
    <source>
        <dbReference type="ARBA" id="ARBA00022741"/>
    </source>
</evidence>
<dbReference type="SUPFAM" id="SSF52540">
    <property type="entry name" value="P-loop containing nucleoside triphosphate hydrolases"/>
    <property type="match status" value="1"/>
</dbReference>
<sequence length="77" mass="8852">ALTKGVDFYSKSIFVNGTEYNFIMWDFAGQTQFKTLLNDFVEGSLAAFILFDLTRINTIENLHDWIVTLKTLLIKIS</sequence>
<keyword evidence="1" id="KW-0547">Nucleotide-binding</keyword>
<gene>
    <name evidence="2" type="ORF">S01H4_23528</name>
</gene>
<dbReference type="InterPro" id="IPR001806">
    <property type="entry name" value="Small_GTPase"/>
</dbReference>
<dbReference type="Pfam" id="PF00071">
    <property type="entry name" value="Ras"/>
    <property type="match status" value="1"/>
</dbReference>
<comment type="caution">
    <text evidence="2">The sequence shown here is derived from an EMBL/GenBank/DDBJ whole genome shotgun (WGS) entry which is preliminary data.</text>
</comment>